<dbReference type="InterPro" id="IPR013233">
    <property type="entry name" value="PIG-X/PBN1"/>
</dbReference>
<keyword evidence="9 11" id="KW-0472">Membrane</keyword>
<dbReference type="UniPathway" id="UPA00196"/>
<evidence type="ECO:0000256" key="4">
    <source>
        <dbReference type="ARBA" id="ARBA00020410"/>
    </source>
</evidence>
<evidence type="ECO:0000256" key="3">
    <source>
        <dbReference type="ARBA" id="ARBA00010345"/>
    </source>
</evidence>
<accession>A0A232M0C6</accession>
<name>A0A232M0C6_9EURO</name>
<dbReference type="OrthoDB" id="5546453at2759"/>
<protein>
    <recommendedName>
        <fullName evidence="4 11">Protein PBN1</fullName>
    </recommendedName>
</protein>
<gene>
    <name evidence="12" type="ORF">Egran_02425</name>
</gene>
<dbReference type="PANTHER" id="PTHR28533">
    <property type="entry name" value="PROTEIN PBN1"/>
    <property type="match status" value="1"/>
</dbReference>
<evidence type="ECO:0000256" key="5">
    <source>
        <dbReference type="ARBA" id="ARBA00022502"/>
    </source>
</evidence>
<keyword evidence="13" id="KW-1185">Reference proteome</keyword>
<sequence length="520" mass="57878">MKRRVTFVFDGDSPFEPDQAQVTNDSLLIRDLHAAKEDRATFSFTELPIELWQVLKQSHELHIRWAAELPYNATTPFSSRVSPGLHILFTPLAPGRLTQPLCQLLIKVFSDDLKCLAPEISFTIIPVLSQRFASNSSLQFYSLLPSLNGLVTYIQQKICRANTACLEHAASILSADSVDIDYDSISHSLIISGYFSKSPGNRGWTEKIRQREFGWDKVEVGLLELERATNPEELSMGGLLTVVGEDDKLKPTLFSFPSRHHPLPPNSVYRTAFTSPTGLHPTLKISIPRSSLSRPPAPHATCALHTYLTLPSSIFVDKYQLSTTDPLFLNSHNIAALRGISGATDLEAPDWLIPEWGSNILLELATPQHSVSGQEDWNITIPLHLRYLKPSESGYRVTSMPWPIVFWACTAEDGTKMSVNPFSRGNLGWDGNFGPRTMFFQLHPSDTGWDGTLVVRQVEELVVPVLPIREGGNQARNIELGTIAVIFVGCVWVLWKLSLILVPLTSGGRGSFAKQEQKNE</sequence>
<proteinExistence type="inferred from homology"/>
<evidence type="ECO:0000256" key="10">
    <source>
        <dbReference type="ARBA" id="ARBA00023180"/>
    </source>
</evidence>
<reference evidence="12 13" key="1">
    <citation type="journal article" date="2015" name="Environ. Microbiol.">
        <title>Metagenome sequence of Elaphomyces granulatus from sporocarp tissue reveals Ascomycota ectomycorrhizal fingerprints of genome expansion and a Proteobacteria-rich microbiome.</title>
        <authorList>
            <person name="Quandt C.A."/>
            <person name="Kohler A."/>
            <person name="Hesse C.N."/>
            <person name="Sharpton T.J."/>
            <person name="Martin F."/>
            <person name="Spatafora J.W."/>
        </authorList>
    </citation>
    <scope>NUCLEOTIDE SEQUENCE [LARGE SCALE GENOMIC DNA]</scope>
    <source>
        <strain evidence="12 13">OSC145934</strain>
    </source>
</reference>
<dbReference type="GO" id="GO:1990529">
    <property type="term" value="C:glycosylphosphatidylinositol-mannosyltransferase I complex"/>
    <property type="evidence" value="ECO:0007669"/>
    <property type="project" value="TreeGrafter"/>
</dbReference>
<dbReference type="GO" id="GO:0005789">
    <property type="term" value="C:endoplasmic reticulum membrane"/>
    <property type="evidence" value="ECO:0007669"/>
    <property type="project" value="UniProtKB-SubCell"/>
</dbReference>
<keyword evidence="6 11" id="KW-0812">Transmembrane</keyword>
<comment type="function">
    <text evidence="11">Required for proper folding and/or the stability of a subset of proteins in the endoplasmic reticulum. Component of glycosylphosphatidylinositol-mannosyltransferase 1 which transfers the first of the 4 mannoses in the GPI-anchor precursors during GPI-anchor biosynthesis. Probably acts by stabilizing the mannosyltransferase GPI14.</text>
</comment>
<dbReference type="PANTHER" id="PTHR28533:SF1">
    <property type="entry name" value="PROTEIN PBN1"/>
    <property type="match status" value="1"/>
</dbReference>
<comment type="pathway">
    <text evidence="2 11">Glycolipid biosynthesis; glycosylphosphatidylinositol-anchor biosynthesis.</text>
</comment>
<comment type="caution">
    <text evidence="12">The sequence shown here is derived from an EMBL/GenBank/DDBJ whole genome shotgun (WGS) entry which is preliminary data.</text>
</comment>
<comment type="similarity">
    <text evidence="3 11">Belongs to the PIGX family.</text>
</comment>
<evidence type="ECO:0000256" key="2">
    <source>
        <dbReference type="ARBA" id="ARBA00004687"/>
    </source>
</evidence>
<evidence type="ECO:0000256" key="11">
    <source>
        <dbReference type="RuleBase" id="RU366056"/>
    </source>
</evidence>
<evidence type="ECO:0000256" key="1">
    <source>
        <dbReference type="ARBA" id="ARBA00004643"/>
    </source>
</evidence>
<evidence type="ECO:0000256" key="7">
    <source>
        <dbReference type="ARBA" id="ARBA00022824"/>
    </source>
</evidence>
<dbReference type="Proteomes" id="UP000243515">
    <property type="component" value="Unassembled WGS sequence"/>
</dbReference>
<feature type="transmembrane region" description="Helical" evidence="11">
    <location>
        <begin position="483"/>
        <end position="504"/>
    </location>
</feature>
<dbReference type="EMBL" id="NPHW01003313">
    <property type="protein sequence ID" value="OXV09812.1"/>
    <property type="molecule type" value="Genomic_DNA"/>
</dbReference>
<organism evidence="12 13">
    <name type="scientific">Elaphomyces granulatus</name>
    <dbReference type="NCBI Taxonomy" id="519963"/>
    <lineage>
        <taxon>Eukaryota</taxon>
        <taxon>Fungi</taxon>
        <taxon>Dikarya</taxon>
        <taxon>Ascomycota</taxon>
        <taxon>Pezizomycotina</taxon>
        <taxon>Eurotiomycetes</taxon>
        <taxon>Eurotiomycetidae</taxon>
        <taxon>Eurotiales</taxon>
        <taxon>Elaphomycetaceae</taxon>
        <taxon>Elaphomyces</taxon>
    </lineage>
</organism>
<dbReference type="InterPro" id="IPR042322">
    <property type="entry name" value="Pbn1"/>
</dbReference>
<evidence type="ECO:0000313" key="13">
    <source>
        <dbReference type="Proteomes" id="UP000243515"/>
    </source>
</evidence>
<keyword evidence="10" id="KW-0325">Glycoprotein</keyword>
<evidence type="ECO:0000256" key="9">
    <source>
        <dbReference type="ARBA" id="ARBA00023136"/>
    </source>
</evidence>
<evidence type="ECO:0000256" key="6">
    <source>
        <dbReference type="ARBA" id="ARBA00022692"/>
    </source>
</evidence>
<dbReference type="GO" id="GO:0000030">
    <property type="term" value="F:mannosyltransferase activity"/>
    <property type="evidence" value="ECO:0007669"/>
    <property type="project" value="TreeGrafter"/>
</dbReference>
<dbReference type="AlphaFoldDB" id="A0A232M0C6"/>
<keyword evidence="8 11" id="KW-1133">Transmembrane helix</keyword>
<dbReference type="GO" id="GO:0006506">
    <property type="term" value="P:GPI anchor biosynthetic process"/>
    <property type="evidence" value="ECO:0007669"/>
    <property type="project" value="UniProtKB-UniPathway"/>
</dbReference>
<evidence type="ECO:0000256" key="8">
    <source>
        <dbReference type="ARBA" id="ARBA00022989"/>
    </source>
</evidence>
<keyword evidence="5 11" id="KW-0337">GPI-anchor biosynthesis</keyword>
<comment type="subcellular location">
    <subcellularLocation>
        <location evidence="11">Endoplasmic reticulum membrane</location>
        <topology evidence="11">Single-pass membrane protein</topology>
    </subcellularLocation>
    <subcellularLocation>
        <location evidence="1">Endoplasmic reticulum membrane</location>
        <topology evidence="1">Single-pass type III membrane protein</topology>
    </subcellularLocation>
</comment>
<evidence type="ECO:0000313" key="12">
    <source>
        <dbReference type="EMBL" id="OXV09812.1"/>
    </source>
</evidence>
<dbReference type="Pfam" id="PF08320">
    <property type="entry name" value="PIG-X"/>
    <property type="match status" value="1"/>
</dbReference>
<keyword evidence="7 11" id="KW-0256">Endoplasmic reticulum</keyword>
<dbReference type="SMART" id="SM00780">
    <property type="entry name" value="PIG-X"/>
    <property type="match status" value="1"/>
</dbReference>